<proteinExistence type="predicted"/>
<dbReference type="InterPro" id="IPR037171">
    <property type="entry name" value="NagB/RpiA_transferase-like"/>
</dbReference>
<dbReference type="InterPro" id="IPR014036">
    <property type="entry name" value="DeoR-like_C"/>
</dbReference>
<organism evidence="5 6">
    <name type="scientific">Pacificitalea manganoxidans</name>
    <dbReference type="NCBI Taxonomy" id="1411902"/>
    <lineage>
        <taxon>Bacteria</taxon>
        <taxon>Pseudomonadati</taxon>
        <taxon>Pseudomonadota</taxon>
        <taxon>Alphaproteobacteria</taxon>
        <taxon>Rhodobacterales</taxon>
        <taxon>Paracoccaceae</taxon>
        <taxon>Pacificitalea</taxon>
    </lineage>
</organism>
<dbReference type="Proteomes" id="UP000219050">
    <property type="component" value="Plasmid pDY25-E"/>
</dbReference>
<dbReference type="AlphaFoldDB" id="A0A291M5A0"/>
<feature type="compositionally biased region" description="Pro residues" evidence="3">
    <location>
        <begin position="1"/>
        <end position="11"/>
    </location>
</feature>
<keyword evidence="5" id="KW-0614">Plasmid</keyword>
<evidence type="ECO:0000256" key="3">
    <source>
        <dbReference type="SAM" id="MobiDB-lite"/>
    </source>
</evidence>
<name>A0A291M5A0_9RHOB</name>
<dbReference type="SUPFAM" id="SSF100950">
    <property type="entry name" value="NagB/RpiA/CoA transferase-like"/>
    <property type="match status" value="1"/>
</dbReference>
<accession>A0A291M5A0</accession>
<dbReference type="PROSITE" id="PS51000">
    <property type="entry name" value="HTH_DEOR_2"/>
    <property type="match status" value="1"/>
</dbReference>
<gene>
    <name evidence="5" type="ORF">CBW24_17810</name>
</gene>
<sequence length="294" mass="31900">MPPIFPIPPMHRMPARPTRRHPLAFGGAGPDSFAHRITCGGPMTRPSRQRERIAQIIALLDVTPALHLRDLADQIGVAEMTLRRDAARADSGFSCRGGYVVRDRSTEHYDFDTQMSRAIEAKRRACEVALEQVADGAVVFLDTGTTLPHLARLLARSGAGRIVTHCFTTADILQGRSRVPVEFMGGEIKSETRSCHTADPVARLAPLAIDVAFLSAGGIDRDGRLSCSHDYELSLKKSLISLSHRCYTVIDEGKIGARKPVVFGQVEDLSGVITEQGLHSAGAFRKRLTPAAGS</sequence>
<dbReference type="InterPro" id="IPR050313">
    <property type="entry name" value="Carb_Metab_HTH_regulators"/>
</dbReference>
<dbReference type="Gene3D" id="3.40.50.1360">
    <property type="match status" value="1"/>
</dbReference>
<protein>
    <recommendedName>
        <fullName evidence="4">HTH deoR-type domain-containing protein</fullName>
    </recommendedName>
</protein>
<dbReference type="SMART" id="SM01134">
    <property type="entry name" value="DeoRC"/>
    <property type="match status" value="1"/>
</dbReference>
<dbReference type="OrthoDB" id="9797223at2"/>
<evidence type="ECO:0000256" key="2">
    <source>
        <dbReference type="ARBA" id="ARBA00023163"/>
    </source>
</evidence>
<dbReference type="PANTHER" id="PTHR30363:SF8">
    <property type="entry name" value="DEOXYRIBOSE OPERON REPRESSOR"/>
    <property type="match status" value="1"/>
</dbReference>
<evidence type="ECO:0000256" key="1">
    <source>
        <dbReference type="ARBA" id="ARBA00023015"/>
    </source>
</evidence>
<feature type="region of interest" description="Disordered" evidence="3">
    <location>
        <begin position="1"/>
        <end position="27"/>
    </location>
</feature>
<keyword evidence="6" id="KW-1185">Reference proteome</keyword>
<geneLocation type="plasmid" evidence="6">
    <name>pdy25-e</name>
</geneLocation>
<feature type="domain" description="HTH deoR-type" evidence="4">
    <location>
        <begin position="49"/>
        <end position="109"/>
    </location>
</feature>
<evidence type="ECO:0000313" key="5">
    <source>
        <dbReference type="EMBL" id="ATI43998.1"/>
    </source>
</evidence>
<feature type="compositionally biased region" description="Basic residues" evidence="3">
    <location>
        <begin position="13"/>
        <end position="22"/>
    </location>
</feature>
<evidence type="ECO:0000313" key="6">
    <source>
        <dbReference type="Proteomes" id="UP000219050"/>
    </source>
</evidence>
<evidence type="ECO:0000259" key="4">
    <source>
        <dbReference type="PROSITE" id="PS51000"/>
    </source>
</evidence>
<reference evidence="5 6" key="1">
    <citation type="submission" date="2017-05" db="EMBL/GenBank/DDBJ databases">
        <title>Comparative genomic and metabolic analysis of manganese-oxidizing mechanisms in Celeribater manganoxidans DY25T: its adaption to the environment of polymetallic nodule.</title>
        <authorList>
            <person name="Wang X."/>
        </authorList>
    </citation>
    <scope>NUCLEOTIDE SEQUENCE [LARGE SCALE GENOMIC DNA]</scope>
    <source>
        <strain evidence="5 6">DY25</strain>
        <plasmid evidence="6">pdy25-e</plasmid>
    </source>
</reference>
<dbReference type="Pfam" id="PF08220">
    <property type="entry name" value="HTH_DeoR"/>
    <property type="match status" value="1"/>
</dbReference>
<dbReference type="InterPro" id="IPR001034">
    <property type="entry name" value="DeoR_HTH"/>
</dbReference>
<dbReference type="EMBL" id="CP021409">
    <property type="protein sequence ID" value="ATI43998.1"/>
    <property type="molecule type" value="Genomic_DNA"/>
</dbReference>
<keyword evidence="2" id="KW-0804">Transcription</keyword>
<dbReference type="PANTHER" id="PTHR30363">
    <property type="entry name" value="HTH-TYPE TRANSCRIPTIONAL REGULATOR SRLR-RELATED"/>
    <property type="match status" value="1"/>
</dbReference>
<dbReference type="Pfam" id="PF00455">
    <property type="entry name" value="DeoRC"/>
    <property type="match status" value="1"/>
</dbReference>
<dbReference type="GO" id="GO:0003700">
    <property type="term" value="F:DNA-binding transcription factor activity"/>
    <property type="evidence" value="ECO:0007669"/>
    <property type="project" value="InterPro"/>
</dbReference>
<keyword evidence="1" id="KW-0805">Transcription regulation</keyword>
<dbReference type="KEGG" id="cmag:CBW24_17810"/>